<dbReference type="PANTHER" id="PTHR10605:SF56">
    <property type="entry name" value="BIFUNCTIONAL HEPARAN SULFATE N-DEACETYLASE_N-SULFOTRANSFERASE"/>
    <property type="match status" value="1"/>
</dbReference>
<keyword evidence="2" id="KW-0325">Glycoprotein</keyword>
<dbReference type="SUPFAM" id="SSF52540">
    <property type="entry name" value="P-loop containing nucleoside triphosphate hydrolases"/>
    <property type="match status" value="1"/>
</dbReference>
<feature type="domain" description="Sulfotransferase" evidence="3">
    <location>
        <begin position="8"/>
        <end position="210"/>
    </location>
</feature>
<dbReference type="EMBL" id="CP036526">
    <property type="protein sequence ID" value="QDT10113.1"/>
    <property type="molecule type" value="Genomic_DNA"/>
</dbReference>
<dbReference type="Gene3D" id="3.40.50.300">
    <property type="entry name" value="P-loop containing nucleotide triphosphate hydrolases"/>
    <property type="match status" value="1"/>
</dbReference>
<organism evidence="4 5">
    <name type="scientific">Stieleria marina</name>
    <dbReference type="NCBI Taxonomy" id="1930275"/>
    <lineage>
        <taxon>Bacteria</taxon>
        <taxon>Pseudomonadati</taxon>
        <taxon>Planctomycetota</taxon>
        <taxon>Planctomycetia</taxon>
        <taxon>Pirellulales</taxon>
        <taxon>Pirellulaceae</taxon>
        <taxon>Stieleria</taxon>
    </lineage>
</organism>
<dbReference type="RefSeq" id="WP_145417645.1">
    <property type="nucleotide sequence ID" value="NZ_CP036526.1"/>
</dbReference>
<dbReference type="GO" id="GO:0008146">
    <property type="term" value="F:sulfotransferase activity"/>
    <property type="evidence" value="ECO:0007669"/>
    <property type="project" value="InterPro"/>
</dbReference>
<name>A0A517NSM2_9BACT</name>
<evidence type="ECO:0000256" key="2">
    <source>
        <dbReference type="ARBA" id="ARBA00023180"/>
    </source>
</evidence>
<evidence type="ECO:0000256" key="1">
    <source>
        <dbReference type="ARBA" id="ARBA00022679"/>
    </source>
</evidence>
<dbReference type="InterPro" id="IPR037359">
    <property type="entry name" value="NST/OST"/>
</dbReference>
<dbReference type="OrthoDB" id="9797480at2"/>
<evidence type="ECO:0000313" key="5">
    <source>
        <dbReference type="Proteomes" id="UP000319817"/>
    </source>
</evidence>
<dbReference type="InterPro" id="IPR000863">
    <property type="entry name" value="Sulfotransferase_dom"/>
</dbReference>
<accession>A0A517NSM2</accession>
<dbReference type="Pfam" id="PF00685">
    <property type="entry name" value="Sulfotransfer_1"/>
    <property type="match status" value="1"/>
</dbReference>
<keyword evidence="1 4" id="KW-0808">Transferase</keyword>
<dbReference type="Proteomes" id="UP000319817">
    <property type="component" value="Chromosome"/>
</dbReference>
<reference evidence="4 5" key="1">
    <citation type="submission" date="2019-02" db="EMBL/GenBank/DDBJ databases">
        <title>Deep-cultivation of Planctomycetes and their phenomic and genomic characterization uncovers novel biology.</title>
        <authorList>
            <person name="Wiegand S."/>
            <person name="Jogler M."/>
            <person name="Boedeker C."/>
            <person name="Pinto D."/>
            <person name="Vollmers J."/>
            <person name="Rivas-Marin E."/>
            <person name="Kohn T."/>
            <person name="Peeters S.H."/>
            <person name="Heuer A."/>
            <person name="Rast P."/>
            <person name="Oberbeckmann S."/>
            <person name="Bunk B."/>
            <person name="Jeske O."/>
            <person name="Meyerdierks A."/>
            <person name="Storesund J.E."/>
            <person name="Kallscheuer N."/>
            <person name="Luecker S."/>
            <person name="Lage O.M."/>
            <person name="Pohl T."/>
            <person name="Merkel B.J."/>
            <person name="Hornburger P."/>
            <person name="Mueller R.-W."/>
            <person name="Bruemmer F."/>
            <person name="Labrenz M."/>
            <person name="Spormann A.M."/>
            <person name="Op den Camp H."/>
            <person name="Overmann J."/>
            <person name="Amann R."/>
            <person name="Jetten M.S.M."/>
            <person name="Mascher T."/>
            <person name="Medema M.H."/>
            <person name="Devos D.P."/>
            <person name="Kaster A.-K."/>
            <person name="Ovreas L."/>
            <person name="Rohde M."/>
            <person name="Galperin M.Y."/>
            <person name="Jogler C."/>
        </authorList>
    </citation>
    <scope>NUCLEOTIDE SEQUENCE [LARGE SCALE GENOMIC DNA]</scope>
    <source>
        <strain evidence="4 5">K23_9</strain>
    </source>
</reference>
<evidence type="ECO:0000313" key="4">
    <source>
        <dbReference type="EMBL" id="QDT10113.1"/>
    </source>
</evidence>
<proteinExistence type="predicted"/>
<dbReference type="AlphaFoldDB" id="A0A517NSM2"/>
<gene>
    <name evidence="4" type="ORF">K239x_20670</name>
</gene>
<dbReference type="InterPro" id="IPR027417">
    <property type="entry name" value="P-loop_NTPase"/>
</dbReference>
<evidence type="ECO:0000259" key="3">
    <source>
        <dbReference type="Pfam" id="PF00685"/>
    </source>
</evidence>
<sequence length="317" mass="36309">MSPTFINIGPGRCATSWLHEILLAHPDVTMASVKETEYFNSNFHLGDKWYEDHFADEGKTASGEISNCYYTDPEVAKRIFQYNPKMKIMINVRDPHSLMQSFHQFGVRRGLPLGPLQDSLGEHIGKLMGSGYQYRQRRNQLTEGDTISLQESVLLSVRLQSFFETFPRDQIYLFVYERLKTEQEQVLAEIYDFIGVDSNYQPPAANEVVNASITPKSKSVARLATQVSYLLRRMGMYGLLSRLHKSRLVKKVFYSDTALKQSVKVNPREVLDDQDCDVLNEEIRRMIQLHPSLEPWWTRLLAESTPNLHAPTASAGT</sequence>
<protein>
    <submittedName>
        <fullName evidence="4">Sulfotransferase domain protein</fullName>
    </submittedName>
</protein>
<keyword evidence="5" id="KW-1185">Reference proteome</keyword>
<dbReference type="PANTHER" id="PTHR10605">
    <property type="entry name" value="HEPARAN SULFATE SULFOTRANSFERASE"/>
    <property type="match status" value="1"/>
</dbReference>